<feature type="domain" description="Metallo-beta-lactamase" evidence="1">
    <location>
        <begin position="26"/>
        <end position="225"/>
    </location>
</feature>
<dbReference type="KEGG" id="gsn:YC6258_00741"/>
<dbReference type="CDD" id="cd07709">
    <property type="entry name" value="flavodiiron_proteins_MBL-fold"/>
    <property type="match status" value="1"/>
</dbReference>
<accession>A0A0C5VF66</accession>
<proteinExistence type="predicted"/>
<sequence length="260" mass="29182">MATILYNNNQHKVILFSDLVKGSGVQANQFLIVDHDRCAVLDPGGELTYTPLTIELSKLVSLDHVDYVFASHQDPDIISSLPRWLIHTQAKVVVSKLWQRFLPHLASNYVTSRNNADIDARIVAVDDRGGRVKIGHQPFMVLPAHFLHSVGNFSFYDPVSKILFSGDIGASVGGGDASSAVTHDFDGHTQYMRTFHQRYMTSNKACRLWVNMVRDLEISMIVPQHGARFEGPAINSMLNWLENLKCGVDLLEQSHYQIPR</sequence>
<dbReference type="EMBL" id="CP007142">
    <property type="protein sequence ID" value="AJQ92791.1"/>
    <property type="molecule type" value="Genomic_DNA"/>
</dbReference>
<dbReference type="SUPFAM" id="SSF56281">
    <property type="entry name" value="Metallo-hydrolase/oxidoreductase"/>
    <property type="match status" value="1"/>
</dbReference>
<dbReference type="Pfam" id="PF19583">
    <property type="entry name" value="ODP"/>
    <property type="match status" value="1"/>
</dbReference>
<dbReference type="InterPro" id="IPR036866">
    <property type="entry name" value="RibonucZ/Hydroxyglut_hydro"/>
</dbReference>
<dbReference type="OrthoDB" id="9768433at2"/>
<dbReference type="InterPro" id="IPR001279">
    <property type="entry name" value="Metallo-B-lactamas"/>
</dbReference>
<dbReference type="SMART" id="SM00849">
    <property type="entry name" value="Lactamase_B"/>
    <property type="match status" value="1"/>
</dbReference>
<dbReference type="RefSeq" id="WP_044615773.1">
    <property type="nucleotide sequence ID" value="NZ_CP007142.1"/>
</dbReference>
<dbReference type="PATRIC" id="fig|1445510.3.peg.726"/>
<dbReference type="HOGENOM" id="CLU_066633_0_0_6"/>
<protein>
    <submittedName>
        <fullName evidence="2">Putative flavoprotein</fullName>
    </submittedName>
</protein>
<name>A0A0C5VF66_9GAMM</name>
<reference evidence="2 3" key="1">
    <citation type="submission" date="2014-01" db="EMBL/GenBank/DDBJ databases">
        <title>Full genme sequencing of cellulolytic bacterium Gynuella sunshinyii YC6258T gen. nov., sp. nov.</title>
        <authorList>
            <person name="Khan H."/>
            <person name="Chung E.J."/>
            <person name="Chung Y.R."/>
        </authorList>
    </citation>
    <scope>NUCLEOTIDE SEQUENCE [LARGE SCALE GENOMIC DNA]</scope>
    <source>
        <strain evidence="2 3">YC6258</strain>
    </source>
</reference>
<organism evidence="2 3">
    <name type="scientific">Gynuella sunshinyii YC6258</name>
    <dbReference type="NCBI Taxonomy" id="1445510"/>
    <lineage>
        <taxon>Bacteria</taxon>
        <taxon>Pseudomonadati</taxon>
        <taxon>Pseudomonadota</taxon>
        <taxon>Gammaproteobacteria</taxon>
        <taxon>Oceanospirillales</taxon>
        <taxon>Saccharospirillaceae</taxon>
        <taxon>Gynuella</taxon>
    </lineage>
</organism>
<dbReference type="STRING" id="1445510.YC6258_00741"/>
<evidence type="ECO:0000259" key="1">
    <source>
        <dbReference type="SMART" id="SM00849"/>
    </source>
</evidence>
<evidence type="ECO:0000313" key="2">
    <source>
        <dbReference type="EMBL" id="AJQ92791.1"/>
    </source>
</evidence>
<dbReference type="Gene3D" id="3.60.15.10">
    <property type="entry name" value="Ribonuclease Z/Hydroxyacylglutathione hydrolase-like"/>
    <property type="match status" value="1"/>
</dbReference>
<evidence type="ECO:0000313" key="3">
    <source>
        <dbReference type="Proteomes" id="UP000032266"/>
    </source>
</evidence>
<dbReference type="PANTHER" id="PTHR43041:SF1">
    <property type="entry name" value="METALLO-BETA-LACTAMASE DOMAIN-CONTAINING PROTEIN"/>
    <property type="match status" value="1"/>
</dbReference>
<dbReference type="InterPro" id="IPR045761">
    <property type="entry name" value="ODP_dom"/>
</dbReference>
<keyword evidence="3" id="KW-1185">Reference proteome</keyword>
<dbReference type="Proteomes" id="UP000032266">
    <property type="component" value="Chromosome"/>
</dbReference>
<dbReference type="AlphaFoldDB" id="A0A0C5VF66"/>
<dbReference type="PANTHER" id="PTHR43041">
    <property type="entry name" value="HYDROLASE, METALLO-BETA-LACTAMASE SUPERFAMILY"/>
    <property type="match status" value="1"/>
</dbReference>
<gene>
    <name evidence="2" type="ORF">YC6258_00741</name>
</gene>